<feature type="compositionally biased region" description="Basic residues" evidence="1">
    <location>
        <begin position="52"/>
        <end position="61"/>
    </location>
</feature>
<reference evidence="2" key="1">
    <citation type="journal article" date="2012" name="PLoS Genet.">
        <title>Comparative analysis of the genomes of two field isolates of the rice blast fungus Magnaporthe oryzae.</title>
        <authorList>
            <person name="Xue M."/>
            <person name="Yang J."/>
            <person name="Li Z."/>
            <person name="Hu S."/>
            <person name="Yao N."/>
            <person name="Dean R.A."/>
            <person name="Zhao W."/>
            <person name="Shen M."/>
            <person name="Zhang H."/>
            <person name="Li C."/>
            <person name="Liu L."/>
            <person name="Cao L."/>
            <person name="Xu X."/>
            <person name="Xing Y."/>
            <person name="Hsiang T."/>
            <person name="Zhang Z."/>
            <person name="Xu J.R."/>
            <person name="Peng Y.L."/>
        </authorList>
    </citation>
    <scope>NUCLEOTIDE SEQUENCE</scope>
    <source>
        <strain evidence="2">Y34</strain>
    </source>
</reference>
<feature type="compositionally biased region" description="Polar residues" evidence="1">
    <location>
        <begin position="7"/>
        <end position="28"/>
    </location>
</feature>
<dbReference type="Proteomes" id="UP000011086">
    <property type="component" value="Unassembled WGS sequence"/>
</dbReference>
<evidence type="ECO:0000256" key="1">
    <source>
        <dbReference type="SAM" id="MobiDB-lite"/>
    </source>
</evidence>
<evidence type="ECO:0000313" key="2">
    <source>
        <dbReference type="EMBL" id="ELQ36645.1"/>
    </source>
</evidence>
<accession>A0AA97NUN0</accession>
<dbReference type="AlphaFoldDB" id="A0AA97NUN0"/>
<gene>
    <name evidence="2" type="ORF">OOU_Y34scaffold00649g28</name>
</gene>
<feature type="region of interest" description="Disordered" evidence="1">
    <location>
        <begin position="1"/>
        <end position="61"/>
    </location>
</feature>
<name>A0AA97NUN0_PYRO3</name>
<organism evidence="2">
    <name type="scientific">Pyricularia oryzae (strain Y34)</name>
    <name type="common">Rice blast fungus</name>
    <name type="synonym">Magnaporthe oryzae</name>
    <dbReference type="NCBI Taxonomy" id="1143189"/>
    <lineage>
        <taxon>Eukaryota</taxon>
        <taxon>Fungi</taxon>
        <taxon>Dikarya</taxon>
        <taxon>Ascomycota</taxon>
        <taxon>Pezizomycotina</taxon>
        <taxon>Sordariomycetes</taxon>
        <taxon>Sordariomycetidae</taxon>
        <taxon>Magnaporthales</taxon>
        <taxon>Pyriculariaceae</taxon>
        <taxon>Pyricularia</taxon>
    </lineage>
</organism>
<dbReference type="EMBL" id="JH793404">
    <property type="protein sequence ID" value="ELQ36645.1"/>
    <property type="molecule type" value="Genomic_DNA"/>
</dbReference>
<proteinExistence type="predicted"/>
<protein>
    <submittedName>
        <fullName evidence="2">Uncharacterized protein</fullName>
    </submittedName>
</protein>
<sequence length="61" mass="6712">MGLLQLDTASQASGLKSSPLSRIQQPKNLPQLLAVANTHPSPPSEAIFHQRAYFRNRKDKG</sequence>